<keyword evidence="2" id="KW-0677">Repeat</keyword>
<protein>
    <recommendedName>
        <fullName evidence="5">Ig-like domain-containing protein</fullName>
    </recommendedName>
</protein>
<dbReference type="InterPro" id="IPR007110">
    <property type="entry name" value="Ig-like_dom"/>
</dbReference>
<dbReference type="Pfam" id="PF07679">
    <property type="entry name" value="I-set"/>
    <property type="match status" value="1"/>
</dbReference>
<accession>A0A178IM90</accession>
<evidence type="ECO:0000256" key="4">
    <source>
        <dbReference type="SAM" id="Phobius"/>
    </source>
</evidence>
<dbReference type="PROSITE" id="PS51125">
    <property type="entry name" value="NHL"/>
    <property type="match status" value="1"/>
</dbReference>
<keyword evidence="4" id="KW-1133">Transmembrane helix</keyword>
<evidence type="ECO:0000313" key="6">
    <source>
        <dbReference type="EMBL" id="OAM90325.1"/>
    </source>
</evidence>
<dbReference type="InterPro" id="IPR015919">
    <property type="entry name" value="Cadherin-like_sf"/>
</dbReference>
<dbReference type="NCBIfam" id="TIGR02601">
    <property type="entry name" value="autotrns_rpt"/>
    <property type="match status" value="1"/>
</dbReference>
<keyword evidence="1" id="KW-0732">Signal</keyword>
<feature type="domain" description="Ig-like" evidence="5">
    <location>
        <begin position="1171"/>
        <end position="1250"/>
    </location>
</feature>
<dbReference type="SUPFAM" id="SSF51126">
    <property type="entry name" value="Pectin lyase-like"/>
    <property type="match status" value="1"/>
</dbReference>
<proteinExistence type="predicted"/>
<dbReference type="SUPFAM" id="SSF48726">
    <property type="entry name" value="Immunoglobulin"/>
    <property type="match status" value="1"/>
</dbReference>
<dbReference type="InterPro" id="IPR036179">
    <property type="entry name" value="Ig-like_dom_sf"/>
</dbReference>
<dbReference type="InterPro" id="IPR011042">
    <property type="entry name" value="6-blade_b-propeller_TolB-like"/>
</dbReference>
<keyword evidence="7" id="KW-1185">Reference proteome</keyword>
<dbReference type="STRING" id="1184151.AW736_00855"/>
<evidence type="ECO:0000256" key="1">
    <source>
        <dbReference type="ARBA" id="ARBA00022729"/>
    </source>
</evidence>
<reference evidence="6 7" key="1">
    <citation type="submission" date="2016-01" db="EMBL/GenBank/DDBJ databases">
        <title>High potential of lignocellulose degradation of a new Verrucomicrobia species.</title>
        <authorList>
            <person name="Wang Y."/>
            <person name="Shi Y."/>
            <person name="Qiu Z."/>
            <person name="Liu S."/>
            <person name="Yang H."/>
        </authorList>
    </citation>
    <scope>NUCLEOTIDE SEQUENCE [LARGE SCALE GENOMIC DNA]</scope>
    <source>
        <strain evidence="6 7">TSB47</strain>
    </source>
</reference>
<dbReference type="SMART" id="SM00409">
    <property type="entry name" value="IG"/>
    <property type="match status" value="1"/>
</dbReference>
<keyword evidence="4" id="KW-0812">Transmembrane</keyword>
<dbReference type="PANTHER" id="PTHR13833:SF71">
    <property type="entry name" value="NHL DOMAIN-CONTAINING PROTEIN"/>
    <property type="match status" value="1"/>
</dbReference>
<dbReference type="InterPro" id="IPR011050">
    <property type="entry name" value="Pectin_lyase_fold/virulence"/>
</dbReference>
<dbReference type="Pfam" id="PF05345">
    <property type="entry name" value="He_PIG"/>
    <property type="match status" value="6"/>
</dbReference>
<dbReference type="Gene3D" id="2.60.40.10">
    <property type="entry name" value="Immunoglobulins"/>
    <property type="match status" value="7"/>
</dbReference>
<comment type="caution">
    <text evidence="6">The sequence shown here is derived from an EMBL/GenBank/DDBJ whole genome shotgun (WGS) entry which is preliminary data.</text>
</comment>
<evidence type="ECO:0000256" key="3">
    <source>
        <dbReference type="PROSITE-ProRule" id="PRU00504"/>
    </source>
</evidence>
<gene>
    <name evidence="6" type="ORF">AW736_00855</name>
</gene>
<dbReference type="EMBL" id="LRRQ01000061">
    <property type="protein sequence ID" value="OAM90325.1"/>
    <property type="molecule type" value="Genomic_DNA"/>
</dbReference>
<dbReference type="InterPro" id="IPR013098">
    <property type="entry name" value="Ig_I-set"/>
</dbReference>
<dbReference type="PROSITE" id="PS50835">
    <property type="entry name" value="IG_LIKE"/>
    <property type="match status" value="1"/>
</dbReference>
<dbReference type="InterPro" id="IPR003598">
    <property type="entry name" value="Ig_sub2"/>
</dbReference>
<sequence>MDNINNIYNLSSSSQFTGGFSLEEGRLNINNPGALGTGQFRISEGTAIDNTSGSALAVSNTLNPSIALYGDFTFLGSNNLNLGTGQVTLTGPVRTITVLAGRLEFGGPINGEGIGLTQAGAGTLVLSGNSASHTGAIAVANGAVMANGSIAQSTVTVSNSSALGGFGTVGMVAMDAGSTLRPGDLALIVTDTAMMASGTFTGTIGAGYSTLTIDKSVSNAGEILHFASGAEMEFALGKGRTNTKIAIINSGSAATPTVAFDNNAIKIHDLAAGAAEPGDYVLFATGGLFDTDFSGLTVDPDGNITAGLAVVNESAYIQPGFGYKLKKTAAGIVFRLYHAPVITGDDPTIAVNGWNYQNNITISGEFDTSGVTGLPAGLSYNPATHAISGVPNDAAAIYTATITASNAATTATKIITIELRDAVPAPVFTSNPIVAAPLAPFSYTVTADNLPQSLAVVGGLPAWLALTQDPITGVWTISGTPTEEGAWTIVLEATNPSGTTQFTLTIIIADSTAAPVITSATSMVWVVNYPLNYQIIATGSPAFYNVSGTLPAGVALDSFTGAIAGTPTAAGISTVTMHAINSTGTGSAALGIEVLTSMDQPRITSSSTATGLLNQAFSYTVTAAPYINSIAVTGMLPSWLTYDAATATLSGTCEGDAATWSASGSTWPVVVEASNVVGTVTGTINVLIKKAYPIPTLTNSGTDTCYVGRSYSYQITVSSTEGVESYSANGLPTGLDVDQLTGEISGVPTSTGTYTIDLGATSSGGTGTGQYVLNVVAVPPGPFITSPAAADGASGQPFSYQITAETPVTTYGATGLPPGLSLDPATGLVSGTPTVGGYYLVEISTTDASGTFVATVAISLVPANSTLVTYAGEMQSPGFIDASGTDARFDQPSSAAIDVSGIIYVADFANNAIRAIAADGVVSSYISNATSPAAMTADSRGNIYYADQQTNTIRKILPLDKTVWTVANGLLAPGGIAVDASDNIYITDSGNNVIKKISATDGTVSVVAGNGAVGSADGVGTAAQFNLPQGLVCDKSANILYVADMLNSTLRAVNLFTRTVTTLAGQAGEDGYWDGVGSVARFRTPQGLAIDAAGFVYVADTGNSTIRVCDPKTGLVATLIGIPRQAGAIDGSGATALMNLPAGITADTTGTGDIYVIDSGNSAIRALLFPPSIATPLASGTIKAGRPITLDGSAWGAPAPVYQWYKEGVKLTGSQSKTLVLDSAKASDAGSYQVMAFNASGTASSSMQLAVDTSSGGGGTIIIDGDGGGGGGAPGFWFLLGIGALALCRRIFSRANKH</sequence>
<dbReference type="InterPro" id="IPR013425">
    <property type="entry name" value="Autotrns_rpt"/>
</dbReference>
<feature type="transmembrane region" description="Helical" evidence="4">
    <location>
        <begin position="1275"/>
        <end position="1292"/>
    </location>
</feature>
<dbReference type="SUPFAM" id="SSF49313">
    <property type="entry name" value="Cadherin-like"/>
    <property type="match status" value="6"/>
</dbReference>
<dbReference type="GO" id="GO:0016020">
    <property type="term" value="C:membrane"/>
    <property type="evidence" value="ECO:0007669"/>
    <property type="project" value="InterPro"/>
</dbReference>
<dbReference type="SMART" id="SM00408">
    <property type="entry name" value="IGc2"/>
    <property type="match status" value="1"/>
</dbReference>
<dbReference type="Pfam" id="PF01436">
    <property type="entry name" value="NHL"/>
    <property type="match status" value="1"/>
</dbReference>
<name>A0A178IM90_9BACT</name>
<dbReference type="Gene3D" id="2.120.10.30">
    <property type="entry name" value="TolB, C-terminal domain"/>
    <property type="match status" value="4"/>
</dbReference>
<organism evidence="6 7">
    <name type="scientific">Termitidicoccus mucosus</name>
    <dbReference type="NCBI Taxonomy" id="1184151"/>
    <lineage>
        <taxon>Bacteria</taxon>
        <taxon>Pseudomonadati</taxon>
        <taxon>Verrucomicrobiota</taxon>
        <taxon>Opitutia</taxon>
        <taxon>Opitutales</taxon>
        <taxon>Opitutaceae</taxon>
        <taxon>Termitidicoccus</taxon>
    </lineage>
</organism>
<dbReference type="InterPro" id="IPR001258">
    <property type="entry name" value="NHL_repeat"/>
</dbReference>
<dbReference type="GO" id="GO:0005509">
    <property type="term" value="F:calcium ion binding"/>
    <property type="evidence" value="ECO:0007669"/>
    <property type="project" value="InterPro"/>
</dbReference>
<dbReference type="InterPro" id="IPR013783">
    <property type="entry name" value="Ig-like_fold"/>
</dbReference>
<evidence type="ECO:0000256" key="2">
    <source>
        <dbReference type="ARBA" id="ARBA00022737"/>
    </source>
</evidence>
<evidence type="ECO:0000259" key="5">
    <source>
        <dbReference type="PROSITE" id="PS50835"/>
    </source>
</evidence>
<dbReference type="PANTHER" id="PTHR13833">
    <property type="match status" value="1"/>
</dbReference>
<dbReference type="InterPro" id="IPR003599">
    <property type="entry name" value="Ig_sub"/>
</dbReference>
<evidence type="ECO:0000313" key="7">
    <source>
        <dbReference type="Proteomes" id="UP000078486"/>
    </source>
</evidence>
<keyword evidence="4" id="KW-0472">Membrane</keyword>
<dbReference type="Proteomes" id="UP000078486">
    <property type="component" value="Unassembled WGS sequence"/>
</dbReference>
<feature type="repeat" description="NHL" evidence="3">
    <location>
        <begin position="970"/>
        <end position="1000"/>
    </location>
</feature>
<dbReference type="SUPFAM" id="SSF101898">
    <property type="entry name" value="NHL repeat"/>
    <property type="match status" value="1"/>
</dbReference>